<reference evidence="2" key="1">
    <citation type="submission" date="2018-01" db="EMBL/GenBank/DDBJ databases">
        <authorList>
            <person name="Gaut B.S."/>
            <person name="Morton B.R."/>
            <person name="Clegg M.T."/>
            <person name="Duvall M.R."/>
        </authorList>
    </citation>
    <scope>NUCLEOTIDE SEQUENCE [LARGE SCALE GENOMIC DNA]</scope>
</reference>
<gene>
    <name evidence="1" type="ORF">SEA_CUKE_41</name>
</gene>
<evidence type="ECO:0000313" key="2">
    <source>
        <dbReference type="Proteomes" id="UP000240246"/>
    </source>
</evidence>
<keyword evidence="2" id="KW-1185">Reference proteome</keyword>
<protein>
    <submittedName>
        <fullName evidence="1">Uncharacterized protein</fullName>
    </submittedName>
</protein>
<sequence length="118" mass="13842">MIRNDALREYSNLLEANGFAIYESKDPTFDYFVYSRMVDGRECFGSVSYDRFEGFNHSMPIKPSREHGSSMFIEGIRHLEATVEAAKKTASPTNSNKVVGRHENYRDEYWIERLYLKR</sequence>
<name>A0A2L1IWU2_9CAUD</name>
<dbReference type="EMBL" id="MG757156">
    <property type="protein sequence ID" value="AVD99659.1"/>
    <property type="molecule type" value="Genomic_DNA"/>
</dbReference>
<proteinExistence type="predicted"/>
<evidence type="ECO:0000313" key="1">
    <source>
        <dbReference type="EMBL" id="AVD99659.1"/>
    </source>
</evidence>
<organism evidence="1 2">
    <name type="scientific">Mycobacterium phage Cuke</name>
    <dbReference type="NCBI Taxonomy" id="2079417"/>
    <lineage>
        <taxon>Viruses</taxon>
        <taxon>Duplodnaviria</taxon>
        <taxon>Heunggongvirae</taxon>
        <taxon>Uroviricota</taxon>
        <taxon>Caudoviricetes</taxon>
        <taxon>Cukevirus</taxon>
        <taxon>Cukevirus cuke</taxon>
    </lineage>
</organism>
<accession>A0A2L1IWU2</accession>
<dbReference type="Proteomes" id="UP000240246">
    <property type="component" value="Segment"/>
</dbReference>